<keyword evidence="7 9" id="KW-0503">Monooxygenase</keyword>
<proteinExistence type="inferred from homology"/>
<accession>A0AAE0CU93</accession>
<evidence type="ECO:0000256" key="5">
    <source>
        <dbReference type="ARBA" id="ARBA00023002"/>
    </source>
</evidence>
<evidence type="ECO:0000313" key="11">
    <source>
        <dbReference type="Proteomes" id="UP001280121"/>
    </source>
</evidence>
<reference evidence="10" key="1">
    <citation type="journal article" date="2023" name="Plant J.">
        <title>Genome sequences and population genomics provide insights into the demographic history, inbreeding, and mutation load of two 'living fossil' tree species of Dipteronia.</title>
        <authorList>
            <person name="Feng Y."/>
            <person name="Comes H.P."/>
            <person name="Chen J."/>
            <person name="Zhu S."/>
            <person name="Lu R."/>
            <person name="Zhang X."/>
            <person name="Li P."/>
            <person name="Qiu J."/>
            <person name="Olsen K.M."/>
            <person name="Qiu Y."/>
        </authorList>
    </citation>
    <scope>NUCLEOTIDE SEQUENCE</scope>
    <source>
        <strain evidence="10">KIB01</strain>
    </source>
</reference>
<dbReference type="Proteomes" id="UP001280121">
    <property type="component" value="Unassembled WGS sequence"/>
</dbReference>
<evidence type="ECO:0000256" key="2">
    <source>
        <dbReference type="ARBA" id="ARBA00010617"/>
    </source>
</evidence>
<dbReference type="Pfam" id="PF00067">
    <property type="entry name" value="p450"/>
    <property type="match status" value="1"/>
</dbReference>
<dbReference type="SUPFAM" id="SSF48264">
    <property type="entry name" value="Cytochrome P450"/>
    <property type="match status" value="1"/>
</dbReference>
<dbReference type="GO" id="GO:0004497">
    <property type="term" value="F:monooxygenase activity"/>
    <property type="evidence" value="ECO:0007669"/>
    <property type="project" value="UniProtKB-KW"/>
</dbReference>
<comment type="caution">
    <text evidence="10">The sequence shown here is derived from an EMBL/GenBank/DDBJ whole genome shotgun (WGS) entry which is preliminary data.</text>
</comment>
<dbReference type="PRINTS" id="PR00385">
    <property type="entry name" value="P450"/>
</dbReference>
<dbReference type="PANTHER" id="PTHR47955:SF18">
    <property type="entry name" value="CYTOCHROME P450 71A1-LIKE"/>
    <property type="match status" value="1"/>
</dbReference>
<dbReference type="AlphaFoldDB" id="A0AAE0CU93"/>
<evidence type="ECO:0000256" key="8">
    <source>
        <dbReference type="PIRSR" id="PIRSR602403-1"/>
    </source>
</evidence>
<evidence type="ECO:0000256" key="9">
    <source>
        <dbReference type="RuleBase" id="RU000461"/>
    </source>
</evidence>
<dbReference type="GO" id="GO:0016705">
    <property type="term" value="F:oxidoreductase activity, acting on paired donors, with incorporation or reduction of molecular oxygen"/>
    <property type="evidence" value="ECO:0007669"/>
    <property type="project" value="InterPro"/>
</dbReference>
<keyword evidence="3 8" id="KW-0349">Heme</keyword>
<dbReference type="PRINTS" id="PR00465">
    <property type="entry name" value="EP450IV"/>
</dbReference>
<evidence type="ECO:0008006" key="12">
    <source>
        <dbReference type="Google" id="ProtNLM"/>
    </source>
</evidence>
<dbReference type="InterPro" id="IPR001128">
    <property type="entry name" value="Cyt_P450"/>
</dbReference>
<evidence type="ECO:0000256" key="1">
    <source>
        <dbReference type="ARBA" id="ARBA00001971"/>
    </source>
</evidence>
<evidence type="ECO:0000256" key="3">
    <source>
        <dbReference type="ARBA" id="ARBA00022617"/>
    </source>
</evidence>
<dbReference type="InterPro" id="IPR002403">
    <property type="entry name" value="Cyt_P450_E_grp-IV"/>
</dbReference>
<dbReference type="InterPro" id="IPR017972">
    <property type="entry name" value="Cyt_P450_CS"/>
</dbReference>
<feature type="binding site" description="axial binding residue" evidence="8">
    <location>
        <position position="257"/>
    </location>
    <ligand>
        <name>heme</name>
        <dbReference type="ChEBI" id="CHEBI:30413"/>
    </ligand>
    <ligandPart>
        <name>Fe</name>
        <dbReference type="ChEBI" id="CHEBI:18248"/>
    </ligandPart>
</feature>
<keyword evidence="6 8" id="KW-0408">Iron</keyword>
<sequence>MVGKIRLSGVNRAAVDLTEMFSVISNNIISATTLGRVYEGEGNKSFAGLSKTAMDLIGAFCFEDMFPCIGWMDHLTGWTAKLRSTTKALHIFLDQVIEEHQISKRTDDISDKKDLDMFIGGTDNTATTMEWAMAELVKNPSMMKKAQEEVRRVVGEKSKIDETHINQMEYLKCIVKESLRLHAPAMIPRATTTGTKLEGYDIPAKTIVIINSWAIQRDPKSWDRPEEFIPERFANVSVDFHGQHNQFIPFGGGRRGCPGIGFAAIEVEYVLANLLYWFDWKLPDCGRGEDLDMSDVYKLVIRKKFPLHLVPQYQ</sequence>
<protein>
    <recommendedName>
        <fullName evidence="12">Cytochrome P450</fullName>
    </recommendedName>
</protein>
<keyword evidence="11" id="KW-1185">Reference proteome</keyword>
<evidence type="ECO:0000256" key="4">
    <source>
        <dbReference type="ARBA" id="ARBA00022723"/>
    </source>
</evidence>
<dbReference type="GO" id="GO:0020037">
    <property type="term" value="F:heme binding"/>
    <property type="evidence" value="ECO:0007669"/>
    <property type="project" value="InterPro"/>
</dbReference>
<dbReference type="Gene3D" id="1.10.630.10">
    <property type="entry name" value="Cytochrome P450"/>
    <property type="match status" value="2"/>
</dbReference>
<dbReference type="GO" id="GO:0005506">
    <property type="term" value="F:iron ion binding"/>
    <property type="evidence" value="ECO:0007669"/>
    <property type="project" value="InterPro"/>
</dbReference>
<comment type="cofactor">
    <cofactor evidence="1 8">
        <name>heme</name>
        <dbReference type="ChEBI" id="CHEBI:30413"/>
    </cofactor>
</comment>
<evidence type="ECO:0000256" key="6">
    <source>
        <dbReference type="ARBA" id="ARBA00023004"/>
    </source>
</evidence>
<dbReference type="FunFam" id="1.10.630.10:FF:000126">
    <property type="entry name" value="Predicted protein"/>
    <property type="match status" value="1"/>
</dbReference>
<name>A0AAE0CU93_9ROSI</name>
<keyword evidence="5 9" id="KW-0560">Oxidoreductase</keyword>
<dbReference type="PANTHER" id="PTHR47955">
    <property type="entry name" value="CYTOCHROME P450 FAMILY 71 PROTEIN"/>
    <property type="match status" value="1"/>
</dbReference>
<dbReference type="PROSITE" id="PS00086">
    <property type="entry name" value="CYTOCHROME_P450"/>
    <property type="match status" value="1"/>
</dbReference>
<dbReference type="EMBL" id="JANJYI010000001">
    <property type="protein sequence ID" value="KAK2663641.1"/>
    <property type="molecule type" value="Genomic_DNA"/>
</dbReference>
<evidence type="ECO:0000256" key="7">
    <source>
        <dbReference type="ARBA" id="ARBA00023033"/>
    </source>
</evidence>
<gene>
    <name evidence="10" type="ORF">Ddye_002215</name>
</gene>
<evidence type="ECO:0000313" key="10">
    <source>
        <dbReference type="EMBL" id="KAK2663641.1"/>
    </source>
</evidence>
<comment type="similarity">
    <text evidence="2 9">Belongs to the cytochrome P450 family.</text>
</comment>
<keyword evidence="4 8" id="KW-0479">Metal-binding</keyword>
<organism evidence="10 11">
    <name type="scientific">Dipteronia dyeriana</name>
    <dbReference type="NCBI Taxonomy" id="168575"/>
    <lineage>
        <taxon>Eukaryota</taxon>
        <taxon>Viridiplantae</taxon>
        <taxon>Streptophyta</taxon>
        <taxon>Embryophyta</taxon>
        <taxon>Tracheophyta</taxon>
        <taxon>Spermatophyta</taxon>
        <taxon>Magnoliopsida</taxon>
        <taxon>eudicotyledons</taxon>
        <taxon>Gunneridae</taxon>
        <taxon>Pentapetalae</taxon>
        <taxon>rosids</taxon>
        <taxon>malvids</taxon>
        <taxon>Sapindales</taxon>
        <taxon>Sapindaceae</taxon>
        <taxon>Hippocastanoideae</taxon>
        <taxon>Acereae</taxon>
        <taxon>Dipteronia</taxon>
    </lineage>
</organism>
<dbReference type="InterPro" id="IPR036396">
    <property type="entry name" value="Cyt_P450_sf"/>
</dbReference>